<dbReference type="AlphaFoldDB" id="A0A699UVU9"/>
<reference evidence="1" key="1">
    <citation type="journal article" date="2019" name="Sci. Rep.">
        <title>Draft genome of Tanacetum cinerariifolium, the natural source of mosquito coil.</title>
        <authorList>
            <person name="Yamashiro T."/>
            <person name="Shiraishi A."/>
            <person name="Satake H."/>
            <person name="Nakayama K."/>
        </authorList>
    </citation>
    <scope>NUCLEOTIDE SEQUENCE</scope>
</reference>
<evidence type="ECO:0000313" key="1">
    <source>
        <dbReference type="EMBL" id="GFD25299.1"/>
    </source>
</evidence>
<proteinExistence type="predicted"/>
<protein>
    <submittedName>
        <fullName evidence="1">Uncharacterized protein</fullName>
    </submittedName>
</protein>
<feature type="non-terminal residue" evidence="1">
    <location>
        <position position="103"/>
    </location>
</feature>
<sequence>MQQEEDHDKECDEGNKEEIWDLTIEDIKRLRQILTPPDDVYDAPATDLILDEILEEFRVKILDIIAIDEEGDCNPTTDIKELKRLLAKDPQSYFTKIHVHSVI</sequence>
<comment type="caution">
    <text evidence="1">The sequence shown here is derived from an EMBL/GenBank/DDBJ whole genome shotgun (WGS) entry which is preliminary data.</text>
</comment>
<accession>A0A699UVU9</accession>
<name>A0A699UVU9_TANCI</name>
<dbReference type="EMBL" id="BKCJ011359587">
    <property type="protein sequence ID" value="GFD25299.1"/>
    <property type="molecule type" value="Genomic_DNA"/>
</dbReference>
<gene>
    <name evidence="1" type="ORF">Tci_897268</name>
</gene>
<organism evidence="1">
    <name type="scientific">Tanacetum cinerariifolium</name>
    <name type="common">Dalmatian daisy</name>
    <name type="synonym">Chrysanthemum cinerariifolium</name>
    <dbReference type="NCBI Taxonomy" id="118510"/>
    <lineage>
        <taxon>Eukaryota</taxon>
        <taxon>Viridiplantae</taxon>
        <taxon>Streptophyta</taxon>
        <taxon>Embryophyta</taxon>
        <taxon>Tracheophyta</taxon>
        <taxon>Spermatophyta</taxon>
        <taxon>Magnoliopsida</taxon>
        <taxon>eudicotyledons</taxon>
        <taxon>Gunneridae</taxon>
        <taxon>Pentapetalae</taxon>
        <taxon>asterids</taxon>
        <taxon>campanulids</taxon>
        <taxon>Asterales</taxon>
        <taxon>Asteraceae</taxon>
        <taxon>Asteroideae</taxon>
        <taxon>Anthemideae</taxon>
        <taxon>Anthemidinae</taxon>
        <taxon>Tanacetum</taxon>
    </lineage>
</organism>